<dbReference type="SUPFAM" id="SSF48452">
    <property type="entry name" value="TPR-like"/>
    <property type="match status" value="1"/>
</dbReference>
<evidence type="ECO:0000256" key="2">
    <source>
        <dbReference type="SAM" id="SignalP"/>
    </source>
</evidence>
<evidence type="ECO:0008006" key="5">
    <source>
        <dbReference type="Google" id="ProtNLM"/>
    </source>
</evidence>
<dbReference type="EMBL" id="CP136865">
    <property type="protein sequence ID" value="WOJ96895.1"/>
    <property type="molecule type" value="Genomic_DNA"/>
</dbReference>
<dbReference type="InterPro" id="IPR011990">
    <property type="entry name" value="TPR-like_helical_dom_sf"/>
</dbReference>
<name>A0ABZ0ICQ8_9GAMM</name>
<gene>
    <name evidence="3" type="ORF">R0137_16880</name>
</gene>
<dbReference type="PROSITE" id="PS51257">
    <property type="entry name" value="PROKAR_LIPOPROTEIN"/>
    <property type="match status" value="1"/>
</dbReference>
<proteinExistence type="predicted"/>
<evidence type="ECO:0000256" key="1">
    <source>
        <dbReference type="SAM" id="MobiDB-lite"/>
    </source>
</evidence>
<dbReference type="RefSeq" id="WP_407327583.1">
    <property type="nucleotide sequence ID" value="NZ_CP136865.1"/>
</dbReference>
<feature type="signal peptide" evidence="2">
    <location>
        <begin position="1"/>
        <end position="21"/>
    </location>
</feature>
<dbReference type="Gene3D" id="1.25.40.10">
    <property type="entry name" value="Tetratricopeptide repeat domain"/>
    <property type="match status" value="1"/>
</dbReference>
<evidence type="ECO:0000313" key="3">
    <source>
        <dbReference type="EMBL" id="WOJ96895.1"/>
    </source>
</evidence>
<keyword evidence="2" id="KW-0732">Signal</keyword>
<organism evidence="3 4">
    <name type="scientific">Congregibacter brevis</name>
    <dbReference type="NCBI Taxonomy" id="3081201"/>
    <lineage>
        <taxon>Bacteria</taxon>
        <taxon>Pseudomonadati</taxon>
        <taxon>Pseudomonadota</taxon>
        <taxon>Gammaproteobacteria</taxon>
        <taxon>Cellvibrionales</taxon>
        <taxon>Halieaceae</taxon>
        <taxon>Congregibacter</taxon>
    </lineage>
</organism>
<evidence type="ECO:0000313" key="4">
    <source>
        <dbReference type="Proteomes" id="UP001626549"/>
    </source>
</evidence>
<sequence>MGRLYSALRCLVLGLGALLLAACASGPAPISPETPEASERSSNVPTPAVPSTKPETPAVSPVDRLLEQAKTLRQEGDLPASFARLERALRIAPQRAEVYLELALSHVAAGSPERASASAERGLLYCNGSTCRELRRFIDS</sequence>
<feature type="chain" id="PRO_5046095146" description="Tetratricopeptide repeat protein" evidence="2">
    <location>
        <begin position="22"/>
        <end position="140"/>
    </location>
</feature>
<accession>A0ABZ0ICQ8</accession>
<feature type="region of interest" description="Disordered" evidence="1">
    <location>
        <begin position="29"/>
        <end position="61"/>
    </location>
</feature>
<reference evidence="3 4" key="1">
    <citation type="submission" date="2023-10" db="EMBL/GenBank/DDBJ databases">
        <title>Two novel species belonging to the OM43/NOR5 clade.</title>
        <authorList>
            <person name="Park M."/>
        </authorList>
    </citation>
    <scope>NUCLEOTIDE SEQUENCE [LARGE SCALE GENOMIC DNA]</scope>
    <source>
        <strain evidence="3 4">IMCC45268</strain>
    </source>
</reference>
<dbReference type="Proteomes" id="UP001626549">
    <property type="component" value="Chromosome"/>
</dbReference>
<protein>
    <recommendedName>
        <fullName evidence="5">Tetratricopeptide repeat protein</fullName>
    </recommendedName>
</protein>
<keyword evidence="4" id="KW-1185">Reference proteome</keyword>